<proteinExistence type="predicted"/>
<dbReference type="EMBL" id="BARS01003777">
    <property type="protein sequence ID" value="GAF68364.1"/>
    <property type="molecule type" value="Genomic_DNA"/>
</dbReference>
<organism evidence="1">
    <name type="scientific">marine sediment metagenome</name>
    <dbReference type="NCBI Taxonomy" id="412755"/>
    <lineage>
        <taxon>unclassified sequences</taxon>
        <taxon>metagenomes</taxon>
        <taxon>ecological metagenomes</taxon>
    </lineage>
</organism>
<protein>
    <submittedName>
        <fullName evidence="1">Uncharacterized protein</fullName>
    </submittedName>
</protein>
<gene>
    <name evidence="1" type="ORF">S01H1_07322</name>
</gene>
<evidence type="ECO:0000313" key="1">
    <source>
        <dbReference type="EMBL" id="GAF68364.1"/>
    </source>
</evidence>
<sequence>DNYIWIYTVGGARADNSSGLDTTAYIKLSTGGGGESTINIDNDWDFGVGNAPLSVVFDFVQFQKTTANGSVFRVRADANHERIECNQCWFQEDRADLSVYLQGTLTDKFIIRNSVFEGGNHNFNHSGVGNVYIVCCTLINCTDDSIESNAQNIYPINNASFNNADDYKDAFPAHNGGNYPWYCGSDQGAGEGDNGIDLTNGVQDTELKKSFTDWDGGDYRITDPETPGASLCKWTGATANQINTILAGLAPTVDILGNARRTLNNQMSIGAFAFEVAAGALAIPPTDIASASAIAETALTLLRQLAIENPSAASTIASVTITALRSLSVDDIPSASQISGVIITAGRSLSPADLAVATKMATVLITALRQLGVDNIVAGAAIQGVLITLLREISLADITVASTIAEVIVSAVSGLLRTNYYYMVLLSGR</sequence>
<dbReference type="AlphaFoldDB" id="X0RHM8"/>
<reference evidence="1" key="1">
    <citation type="journal article" date="2014" name="Front. Microbiol.">
        <title>High frequency of phylogenetically diverse reductive dehalogenase-homologous genes in deep subseafloor sedimentary metagenomes.</title>
        <authorList>
            <person name="Kawai M."/>
            <person name="Futagami T."/>
            <person name="Toyoda A."/>
            <person name="Takaki Y."/>
            <person name="Nishi S."/>
            <person name="Hori S."/>
            <person name="Arai W."/>
            <person name="Tsubouchi T."/>
            <person name="Morono Y."/>
            <person name="Uchiyama I."/>
            <person name="Ito T."/>
            <person name="Fujiyama A."/>
            <person name="Inagaki F."/>
            <person name="Takami H."/>
        </authorList>
    </citation>
    <scope>NUCLEOTIDE SEQUENCE</scope>
    <source>
        <strain evidence="1">Expedition CK06-06</strain>
    </source>
</reference>
<feature type="non-terminal residue" evidence="1">
    <location>
        <position position="1"/>
    </location>
</feature>
<accession>X0RHM8</accession>
<name>X0RHM8_9ZZZZ</name>
<comment type="caution">
    <text evidence="1">The sequence shown here is derived from an EMBL/GenBank/DDBJ whole genome shotgun (WGS) entry which is preliminary data.</text>
</comment>